<comment type="similarity">
    <text evidence="11">Belongs to the iron/ascorbate-dependent oxidoreductase family.</text>
</comment>
<dbReference type="InterPro" id="IPR026992">
    <property type="entry name" value="DIOX_N"/>
</dbReference>
<evidence type="ECO:0000256" key="6">
    <source>
        <dbReference type="ARBA" id="ARBA00022666"/>
    </source>
</evidence>
<evidence type="ECO:0000256" key="10">
    <source>
        <dbReference type="ARBA" id="ARBA00049359"/>
    </source>
</evidence>
<dbReference type="GO" id="GO:0102276">
    <property type="term" value="F:2-oxoglutarate oxygenase/decarboxylase (ethylene-forming) activity"/>
    <property type="evidence" value="ECO:0007669"/>
    <property type="project" value="UniProtKB-EC"/>
</dbReference>
<protein>
    <recommendedName>
        <fullName evidence="5">2-oxoglutarate-dependent ethylene/succinate-forming enzyme</fullName>
        <ecNumber evidence="4">1.13.12.19</ecNumber>
        <ecNumber evidence="3">1.14.20.7</ecNumber>
    </recommendedName>
    <alternativeName>
        <fullName evidence="7">2-oxoglutarate dioxygenase (ethylene-forming)</fullName>
    </alternativeName>
    <alternativeName>
        <fullName evidence="8">2-oxoglutarate/L-arginine monooxygenase/decarboxylase (succinate-forming)</fullName>
    </alternativeName>
</protein>
<evidence type="ECO:0000256" key="7">
    <source>
        <dbReference type="ARBA" id="ARBA00031011"/>
    </source>
</evidence>
<keyword evidence="11" id="KW-0408">Iron</keyword>
<dbReference type="InterPro" id="IPR027443">
    <property type="entry name" value="IPNS-like_sf"/>
</dbReference>
<gene>
    <name evidence="13" type="ORF">GP2143_01700</name>
</gene>
<dbReference type="SUPFAM" id="SSF51197">
    <property type="entry name" value="Clavaminate synthase-like"/>
    <property type="match status" value="1"/>
</dbReference>
<sequence length="326" mass="36874">MTTIPLINIAALRSENTAERWAVVQSIATAFRDIGFMAVQGHNIPEQVISAMREQTRLLFKRPMDEKLALTVHPTNYRGYIPLGFFTPNGGGGAANKHADQYEAYKLHYEIAADDPICGQCDLYGPNRWPENSFALKAAVANYWRHCDRVTDELLLAIAAFFESDPAYFKQALTKPLTNMTLLHYPPCNRGVDHFGIHPHKDTDLLTVLAADLIGGLYLRPRQAKQWMEAKVPSDALIVNVGDMLEIWSGGYFMSTPHKVVNESDQHRYSFPYFSVPRFDITISPPGDSMNFDRAAMRAGEVSKKIWRSNWPNVDSVEEEIDPYTY</sequence>
<dbReference type="GO" id="GO:0009693">
    <property type="term" value="P:ethylene biosynthetic process"/>
    <property type="evidence" value="ECO:0007669"/>
    <property type="project" value="UniProtKB-KW"/>
</dbReference>
<dbReference type="Pfam" id="PF14226">
    <property type="entry name" value="DIOX_N"/>
    <property type="match status" value="1"/>
</dbReference>
<evidence type="ECO:0000256" key="3">
    <source>
        <dbReference type="ARBA" id="ARBA00012293"/>
    </source>
</evidence>
<comment type="pathway">
    <text evidence="2">Alkene biosynthesis; ethylene biosynthesis via 2-oxoglutarate.</text>
</comment>
<dbReference type="Pfam" id="PF03171">
    <property type="entry name" value="2OG-FeII_Oxy"/>
    <property type="match status" value="1"/>
</dbReference>
<dbReference type="STRING" id="247633.GP2143_01700"/>
<keyword evidence="6" id="KW-0266">Ethylene biosynthesis</keyword>
<dbReference type="EMBL" id="AAVT01000009">
    <property type="protein sequence ID" value="EAW30217.1"/>
    <property type="molecule type" value="Genomic_DNA"/>
</dbReference>
<comment type="cofactor">
    <cofactor evidence="1">
        <name>Fe(2+)</name>
        <dbReference type="ChEBI" id="CHEBI:29033"/>
    </cofactor>
</comment>
<dbReference type="PANTHER" id="PTHR47990">
    <property type="entry name" value="2-OXOGLUTARATE (2OG) AND FE(II)-DEPENDENT OXYGENASE SUPERFAMILY PROTEIN-RELATED"/>
    <property type="match status" value="1"/>
</dbReference>
<keyword evidence="11" id="KW-0560">Oxidoreductase</keyword>
<dbReference type="InterPro" id="IPR005123">
    <property type="entry name" value="Oxoglu/Fe-dep_dioxygenase_dom"/>
</dbReference>
<dbReference type="PROSITE" id="PS51471">
    <property type="entry name" value="FE2OG_OXY"/>
    <property type="match status" value="1"/>
</dbReference>
<evidence type="ECO:0000256" key="4">
    <source>
        <dbReference type="ARBA" id="ARBA00012531"/>
    </source>
</evidence>
<proteinExistence type="inferred from homology"/>
<evidence type="ECO:0000256" key="11">
    <source>
        <dbReference type="RuleBase" id="RU003682"/>
    </source>
</evidence>
<comment type="catalytic activity">
    <reaction evidence="9">
        <text>2-oxoglutarate + O2 + 2 H(+) = ethene + 3 CO2 + H2O</text>
        <dbReference type="Rhea" id="RHEA:31523"/>
        <dbReference type="ChEBI" id="CHEBI:15377"/>
        <dbReference type="ChEBI" id="CHEBI:15378"/>
        <dbReference type="ChEBI" id="CHEBI:15379"/>
        <dbReference type="ChEBI" id="CHEBI:16526"/>
        <dbReference type="ChEBI" id="CHEBI:16810"/>
        <dbReference type="ChEBI" id="CHEBI:18153"/>
        <dbReference type="EC" id="1.13.12.19"/>
    </reaction>
</comment>
<accession>A0YFW7</accession>
<dbReference type="AlphaFoldDB" id="A0YFW7"/>
<evidence type="ECO:0000256" key="8">
    <source>
        <dbReference type="ARBA" id="ARBA00031282"/>
    </source>
</evidence>
<dbReference type="Gene3D" id="2.60.120.330">
    <property type="entry name" value="B-lactam Antibiotic, Isopenicillin N Synthase, Chain"/>
    <property type="match status" value="1"/>
</dbReference>
<comment type="catalytic activity">
    <reaction evidence="10">
        <text>L-arginine + 2-oxoglutarate + O2 = guanidine + L-glutamate 5-semialdehyde + succinate + CO2</text>
        <dbReference type="Rhea" id="RHEA:31535"/>
        <dbReference type="ChEBI" id="CHEBI:15379"/>
        <dbReference type="ChEBI" id="CHEBI:16526"/>
        <dbReference type="ChEBI" id="CHEBI:16810"/>
        <dbReference type="ChEBI" id="CHEBI:30031"/>
        <dbReference type="ChEBI" id="CHEBI:30087"/>
        <dbReference type="ChEBI" id="CHEBI:32682"/>
        <dbReference type="ChEBI" id="CHEBI:58066"/>
        <dbReference type="EC" id="1.14.20.7"/>
    </reaction>
</comment>
<dbReference type="InterPro" id="IPR044861">
    <property type="entry name" value="IPNS-like_FE2OG_OXY"/>
</dbReference>
<dbReference type="EC" id="1.14.20.7" evidence="3"/>
<name>A0YFW7_9GAMM</name>
<dbReference type="eggNOG" id="COG3491">
    <property type="taxonomic scope" value="Bacteria"/>
</dbReference>
<dbReference type="EC" id="1.13.12.19" evidence="4"/>
<evidence type="ECO:0000256" key="2">
    <source>
        <dbReference type="ARBA" id="ARBA00004767"/>
    </source>
</evidence>
<dbReference type="GO" id="GO:0046872">
    <property type="term" value="F:metal ion binding"/>
    <property type="evidence" value="ECO:0007669"/>
    <property type="project" value="UniProtKB-KW"/>
</dbReference>
<dbReference type="Proteomes" id="UP000004931">
    <property type="component" value="Unassembled WGS sequence"/>
</dbReference>
<organism evidence="13 14">
    <name type="scientific">marine gamma proteobacterium HTCC2143</name>
    <dbReference type="NCBI Taxonomy" id="247633"/>
    <lineage>
        <taxon>Bacteria</taxon>
        <taxon>Pseudomonadati</taxon>
        <taxon>Pseudomonadota</taxon>
        <taxon>Gammaproteobacteria</taxon>
        <taxon>Cellvibrionales</taxon>
        <taxon>Spongiibacteraceae</taxon>
        <taxon>BD1-7 clade</taxon>
    </lineage>
</organism>
<evidence type="ECO:0000256" key="1">
    <source>
        <dbReference type="ARBA" id="ARBA00001954"/>
    </source>
</evidence>
<feature type="domain" description="Fe2OG dioxygenase" evidence="12">
    <location>
        <begin position="175"/>
        <end position="277"/>
    </location>
</feature>
<evidence type="ECO:0000313" key="13">
    <source>
        <dbReference type="EMBL" id="EAW30217.1"/>
    </source>
</evidence>
<dbReference type="InterPro" id="IPR050231">
    <property type="entry name" value="Iron_ascorbate_oxido_reductase"/>
</dbReference>
<keyword evidence="14" id="KW-1185">Reference proteome</keyword>
<evidence type="ECO:0000259" key="12">
    <source>
        <dbReference type="PROSITE" id="PS51471"/>
    </source>
</evidence>
<evidence type="ECO:0000256" key="9">
    <source>
        <dbReference type="ARBA" id="ARBA00047725"/>
    </source>
</evidence>
<dbReference type="OrthoDB" id="21825at2"/>
<evidence type="ECO:0000313" key="14">
    <source>
        <dbReference type="Proteomes" id="UP000004931"/>
    </source>
</evidence>
<reference evidence="13 14" key="1">
    <citation type="journal article" date="2010" name="J. Bacteriol.">
        <title>Genome sequence of the oligotrophic marine Gammaproteobacterium HTCC2143, isolated from the Oregon Coast.</title>
        <authorList>
            <person name="Oh H.M."/>
            <person name="Kang I."/>
            <person name="Ferriera S."/>
            <person name="Giovannoni S.J."/>
            <person name="Cho J.C."/>
        </authorList>
    </citation>
    <scope>NUCLEOTIDE SEQUENCE [LARGE SCALE GENOMIC DNA]</scope>
    <source>
        <strain evidence="13 14">HTCC2143</strain>
    </source>
</reference>
<comment type="caution">
    <text evidence="13">The sequence shown here is derived from an EMBL/GenBank/DDBJ whole genome shotgun (WGS) entry which is preliminary data.</text>
</comment>
<keyword evidence="11" id="KW-0479">Metal-binding</keyword>
<evidence type="ECO:0000256" key="5">
    <source>
        <dbReference type="ARBA" id="ARBA00019045"/>
    </source>
</evidence>